<comment type="caution">
    <text evidence="1">The sequence shown here is derived from an EMBL/GenBank/DDBJ whole genome shotgun (WGS) entry which is preliminary data.</text>
</comment>
<organism evidence="1 2">
    <name type="scientific">Citrus sinensis</name>
    <name type="common">Sweet orange</name>
    <name type="synonym">Citrus aurantium var. sinensis</name>
    <dbReference type="NCBI Taxonomy" id="2711"/>
    <lineage>
        <taxon>Eukaryota</taxon>
        <taxon>Viridiplantae</taxon>
        <taxon>Streptophyta</taxon>
        <taxon>Embryophyta</taxon>
        <taxon>Tracheophyta</taxon>
        <taxon>Spermatophyta</taxon>
        <taxon>Magnoliopsida</taxon>
        <taxon>eudicotyledons</taxon>
        <taxon>Gunneridae</taxon>
        <taxon>Pentapetalae</taxon>
        <taxon>rosids</taxon>
        <taxon>malvids</taxon>
        <taxon>Sapindales</taxon>
        <taxon>Rutaceae</taxon>
        <taxon>Aurantioideae</taxon>
        <taxon>Citrus</taxon>
    </lineage>
</organism>
<keyword evidence="2" id="KW-1185">Reference proteome</keyword>
<reference evidence="2" key="1">
    <citation type="journal article" date="2023" name="Hortic. Res.">
        <title>A chromosome-level phased genome enabling allele-level studies in sweet orange: a case study on citrus Huanglongbing tolerance.</title>
        <authorList>
            <person name="Wu B."/>
            <person name="Yu Q."/>
            <person name="Deng Z."/>
            <person name="Duan Y."/>
            <person name="Luo F."/>
            <person name="Gmitter F. Jr."/>
        </authorList>
    </citation>
    <scope>NUCLEOTIDE SEQUENCE [LARGE SCALE GENOMIC DNA]</scope>
    <source>
        <strain evidence="2">cv. Valencia</strain>
    </source>
</reference>
<dbReference type="Proteomes" id="UP000829398">
    <property type="component" value="Chromosome 3"/>
</dbReference>
<dbReference type="EMBL" id="CM039172">
    <property type="protein sequence ID" value="KAH9780010.1"/>
    <property type="molecule type" value="Genomic_DNA"/>
</dbReference>
<sequence>MMQQQQQQHDDDQLVDSALKDIELAIKGLQQLSLVDSRATGSSSSKQNSSCTCSIEKKDAFTEIWADLLVKELMNAQSMESAKARAMEVVQGFYNEITAKEKAKAEERLMQENWILKRAVVIQHQLRQKEKQDSKELLKALQLKNYALTLHFKQIQTLPLLPG</sequence>
<proteinExistence type="predicted"/>
<evidence type="ECO:0000313" key="1">
    <source>
        <dbReference type="EMBL" id="KAH9780010.1"/>
    </source>
</evidence>
<accession>A0ACB8M453</accession>
<name>A0ACB8M453_CITSI</name>
<gene>
    <name evidence="1" type="ORF">KPL71_007913</name>
</gene>
<protein>
    <submittedName>
        <fullName evidence="1">CUE domain-containing protein</fullName>
    </submittedName>
</protein>
<evidence type="ECO:0000313" key="2">
    <source>
        <dbReference type="Proteomes" id="UP000829398"/>
    </source>
</evidence>